<organism evidence="1 2">
    <name type="scientific">Allacma fusca</name>
    <dbReference type="NCBI Taxonomy" id="39272"/>
    <lineage>
        <taxon>Eukaryota</taxon>
        <taxon>Metazoa</taxon>
        <taxon>Ecdysozoa</taxon>
        <taxon>Arthropoda</taxon>
        <taxon>Hexapoda</taxon>
        <taxon>Collembola</taxon>
        <taxon>Symphypleona</taxon>
        <taxon>Sminthuridae</taxon>
        <taxon>Allacma</taxon>
    </lineage>
</organism>
<dbReference type="OrthoDB" id="269822at2759"/>
<gene>
    <name evidence="1" type="ORF">AFUS01_LOCUS28773</name>
</gene>
<comment type="caution">
    <text evidence="1">The sequence shown here is derived from an EMBL/GenBank/DDBJ whole genome shotgun (WGS) entry which is preliminary data.</text>
</comment>
<reference evidence="1" key="1">
    <citation type="submission" date="2021-06" db="EMBL/GenBank/DDBJ databases">
        <authorList>
            <person name="Hodson N. C."/>
            <person name="Mongue J. A."/>
            <person name="Jaron S. K."/>
        </authorList>
    </citation>
    <scope>NUCLEOTIDE SEQUENCE</scope>
</reference>
<name>A0A8J2KSM4_9HEXA</name>
<evidence type="ECO:0000313" key="1">
    <source>
        <dbReference type="EMBL" id="CAG7818259.1"/>
    </source>
</evidence>
<keyword evidence="2" id="KW-1185">Reference proteome</keyword>
<protein>
    <submittedName>
        <fullName evidence="1">Uncharacterized protein</fullName>
    </submittedName>
</protein>
<dbReference type="Proteomes" id="UP000708208">
    <property type="component" value="Unassembled WGS sequence"/>
</dbReference>
<dbReference type="AlphaFoldDB" id="A0A8J2KSM4"/>
<evidence type="ECO:0000313" key="2">
    <source>
        <dbReference type="Proteomes" id="UP000708208"/>
    </source>
</evidence>
<proteinExistence type="predicted"/>
<accession>A0A8J2KSM4</accession>
<sequence>MLVIFFRPNESVSDPNVRRVVVEQTKQWTEMMERHRKEEWELMKSHLQAQEEILKKLMEVSQAIQMKQLEAKHDRYGENFIWKEA</sequence>
<dbReference type="EMBL" id="CAJVCH010416191">
    <property type="protein sequence ID" value="CAG7818259.1"/>
    <property type="molecule type" value="Genomic_DNA"/>
</dbReference>